<feature type="transmembrane region" description="Helical" evidence="1">
    <location>
        <begin position="459"/>
        <end position="476"/>
    </location>
</feature>
<evidence type="ECO:0000256" key="1">
    <source>
        <dbReference type="SAM" id="Phobius"/>
    </source>
</evidence>
<evidence type="ECO:0000313" key="2">
    <source>
        <dbReference type="EMBL" id="SFH37561.1"/>
    </source>
</evidence>
<organism evidence="2 3">
    <name type="scientific">Pedobacter insulae</name>
    <dbReference type="NCBI Taxonomy" id="414048"/>
    <lineage>
        <taxon>Bacteria</taxon>
        <taxon>Pseudomonadati</taxon>
        <taxon>Bacteroidota</taxon>
        <taxon>Sphingobacteriia</taxon>
        <taxon>Sphingobacteriales</taxon>
        <taxon>Sphingobacteriaceae</taxon>
        <taxon>Pedobacter</taxon>
    </lineage>
</organism>
<keyword evidence="1" id="KW-1133">Transmembrane helix</keyword>
<keyword evidence="1" id="KW-0812">Transmembrane</keyword>
<accession>A0A1I2ZKB6</accession>
<protein>
    <submittedName>
        <fullName evidence="2">Uncharacterized protein</fullName>
    </submittedName>
</protein>
<name>A0A1I2ZKB6_9SPHI</name>
<gene>
    <name evidence="2" type="ORF">SAMN04489864_11050</name>
</gene>
<dbReference type="EMBL" id="FOPP01000010">
    <property type="protein sequence ID" value="SFH37561.1"/>
    <property type="molecule type" value="Genomic_DNA"/>
</dbReference>
<keyword evidence="1" id="KW-0472">Membrane</keyword>
<dbReference type="AlphaFoldDB" id="A0A1I2ZKB6"/>
<proteinExistence type="predicted"/>
<dbReference type="STRING" id="414048.SAMN04489864_11050"/>
<evidence type="ECO:0000313" key="3">
    <source>
        <dbReference type="Proteomes" id="UP000199666"/>
    </source>
</evidence>
<keyword evidence="3" id="KW-1185">Reference proteome</keyword>
<reference evidence="2 3" key="1">
    <citation type="submission" date="2016-10" db="EMBL/GenBank/DDBJ databases">
        <authorList>
            <person name="de Groot N.N."/>
        </authorList>
    </citation>
    <scope>NUCLEOTIDE SEQUENCE [LARGE SCALE GENOMIC DNA]</scope>
    <source>
        <strain evidence="2 3">DSM 18684</strain>
    </source>
</reference>
<feature type="transmembrane region" description="Helical" evidence="1">
    <location>
        <begin position="399"/>
        <end position="418"/>
    </location>
</feature>
<sequence length="482" mass="55860">MSTMPSLLRANPYQTIRNIEPGPALLSVRNEDFSATTYKEGTTTLNYSRCRFIQLTIENIEDIEFGTIHMAFFNCIIDGLVIEKIKSKNLTLSFFSCVVNARISGENLLDITFNNCVTTSGVFINGAQKVNIKYTNENFNEGEWKSMFIQYYFNNTEIKDVIESIQRYSIDKTTEIICSSNFETEKLPWDLKVILSISYDSEIHDRLTFITDIPLQSLSLRGSSNGKILVDNTKIDEWYISDFEPKGEVAFYDIEPVGGASKKIGIHSSNLDHVKFDRVIFESYNAISFFRTRFSKAIFTSCDFPDNYNAFSRFMNLPNVHYAEQRPKNYEKRQYEMFLQLKKALEETGNVYEAQKLHAISHEALKNIQGLHSWDKAILWINSFSNDHGLSIKRAIKGFFMFSIPIYSMYLWSIGRLFTSNPLDWNLIGYYFSFVDITHRNDFLAAKDELNGWSAFFDWTGKIVVGFFIYQFIAAFRKYGRK</sequence>
<dbReference type="Proteomes" id="UP000199666">
    <property type="component" value="Unassembled WGS sequence"/>
</dbReference>